<accession>A0A6A2YDV3</accession>
<dbReference type="InterPro" id="IPR040156">
    <property type="entry name" value="ETF-QO"/>
</dbReference>
<sequence>MSSHRGPPKHQNRYAWKQNAGVKINEKEVGGKLRPFSEITGVCPRCKEQIDWKRRYGKYKPLKEPAKCLSQLVRWMGVKAEELGVEIYPGFAASEILYDEDNKVVGIGTNDMGVAKDGSKKENFQRGVALKGISLSPPPSLSDYTLAEGCRGSLSQVFRENISAKVAVLGSTREKVQAQQQTYALGIKEVWEIDENKHKPGTILHTLRWPLDSKTYGGSFLYHMKDRQLAKTGLLLHGDSSFYSGRFFSAAVNWKLNMFDKMGTIIPVQLHSSLRLSH</sequence>
<evidence type="ECO:0000256" key="4">
    <source>
        <dbReference type="ARBA" id="ARBA00023002"/>
    </source>
</evidence>
<comment type="caution">
    <text evidence="7">The sequence shown here is derived from an EMBL/GenBank/DDBJ whole genome shotgun (WGS) entry which is preliminary data.</text>
</comment>
<keyword evidence="3 5" id="KW-0274">FAD</keyword>
<dbReference type="InterPro" id="IPR049398">
    <property type="entry name" value="ETF-QO/FixC_UQ-bd"/>
</dbReference>
<dbReference type="InterPro" id="IPR019351">
    <property type="entry name" value="DUF2039"/>
</dbReference>
<feature type="domain" description="ETF-QO/FixC ubiquinone-binding" evidence="6">
    <location>
        <begin position="183"/>
        <end position="237"/>
    </location>
</feature>
<evidence type="ECO:0000259" key="6">
    <source>
        <dbReference type="Pfam" id="PF21162"/>
    </source>
</evidence>
<evidence type="ECO:0000256" key="2">
    <source>
        <dbReference type="ARBA" id="ARBA00022630"/>
    </source>
</evidence>
<keyword evidence="2 5" id="KW-0285">Flavoprotein</keyword>
<dbReference type="Pfam" id="PF21162">
    <property type="entry name" value="ETFQO_UQ-bd"/>
    <property type="match status" value="1"/>
</dbReference>
<dbReference type="GO" id="GO:0046872">
    <property type="term" value="F:metal ion binding"/>
    <property type="evidence" value="ECO:0007669"/>
    <property type="project" value="UniProtKB-KW"/>
</dbReference>
<keyword evidence="5" id="KW-0411">Iron-sulfur</keyword>
<dbReference type="Proteomes" id="UP000436088">
    <property type="component" value="Unassembled WGS sequence"/>
</dbReference>
<reference evidence="7" key="1">
    <citation type="submission" date="2019-09" db="EMBL/GenBank/DDBJ databases">
        <title>Draft genome information of white flower Hibiscus syriacus.</title>
        <authorList>
            <person name="Kim Y.-M."/>
        </authorList>
    </citation>
    <scope>NUCLEOTIDE SEQUENCE [LARGE SCALE GENOMIC DNA]</scope>
    <source>
        <strain evidence="7">YM2019G1</strain>
    </source>
</reference>
<dbReference type="EC" id="1.5.5.1" evidence="5"/>
<dbReference type="GO" id="GO:0004174">
    <property type="term" value="F:electron-transferring-flavoprotein dehydrogenase activity"/>
    <property type="evidence" value="ECO:0007669"/>
    <property type="project" value="UniProtKB-UniRule"/>
</dbReference>
<comment type="cofactor">
    <cofactor evidence="5">
        <name>[4Fe-4S] cluster</name>
        <dbReference type="ChEBI" id="CHEBI:49883"/>
    </cofactor>
    <text evidence="5">Binds 1 [4Fe-4S] cluster.</text>
</comment>
<dbReference type="InterPro" id="IPR036188">
    <property type="entry name" value="FAD/NAD-bd_sf"/>
</dbReference>
<evidence type="ECO:0000313" key="7">
    <source>
        <dbReference type="EMBL" id="KAE8670574.1"/>
    </source>
</evidence>
<keyword evidence="5" id="KW-0479">Metal-binding</keyword>
<keyword evidence="8" id="KW-1185">Reference proteome</keyword>
<dbReference type="AlphaFoldDB" id="A0A6A2YDV3"/>
<dbReference type="Gene3D" id="3.50.50.60">
    <property type="entry name" value="FAD/NAD(P)-binding domain"/>
    <property type="match status" value="1"/>
</dbReference>
<dbReference type="SUPFAM" id="SSF51905">
    <property type="entry name" value="FAD/NAD(P)-binding domain"/>
    <property type="match status" value="1"/>
</dbReference>
<dbReference type="Pfam" id="PF10217">
    <property type="entry name" value="DUF2039"/>
    <property type="match status" value="1"/>
</dbReference>
<dbReference type="PANTHER" id="PTHR10617:SF107">
    <property type="entry name" value="ELECTRON TRANSFER FLAVOPROTEIN-UBIQUINONE OXIDOREDUCTASE, MITOCHONDRIAL"/>
    <property type="match status" value="1"/>
</dbReference>
<gene>
    <name evidence="7" type="ORF">F3Y22_tig00112124pilonHSYRG00070</name>
</gene>
<evidence type="ECO:0000256" key="5">
    <source>
        <dbReference type="RuleBase" id="RU366068"/>
    </source>
</evidence>
<dbReference type="EMBL" id="VEPZ02001507">
    <property type="protein sequence ID" value="KAE8670574.1"/>
    <property type="molecule type" value="Genomic_DNA"/>
</dbReference>
<comment type="function">
    <text evidence="5">Accepts electrons from ETF and reduces ubiquinone.</text>
</comment>
<comment type="cofactor">
    <cofactor evidence="1 5">
        <name>FAD</name>
        <dbReference type="ChEBI" id="CHEBI:57692"/>
    </cofactor>
</comment>
<keyword evidence="5" id="KW-0830">Ubiquinone</keyword>
<comment type="catalytic activity">
    <reaction evidence="5">
        <text>a ubiquinone + reduced [electron-transfer flavoprotein] = a ubiquinol + oxidized [electron-transfer flavoprotein] + H(+)</text>
        <dbReference type="Rhea" id="RHEA:24052"/>
        <dbReference type="Rhea" id="RHEA-COMP:9565"/>
        <dbReference type="Rhea" id="RHEA-COMP:9566"/>
        <dbReference type="Rhea" id="RHEA-COMP:10685"/>
        <dbReference type="Rhea" id="RHEA-COMP:10686"/>
        <dbReference type="ChEBI" id="CHEBI:15378"/>
        <dbReference type="ChEBI" id="CHEBI:16389"/>
        <dbReference type="ChEBI" id="CHEBI:17976"/>
        <dbReference type="ChEBI" id="CHEBI:57692"/>
        <dbReference type="ChEBI" id="CHEBI:58307"/>
        <dbReference type="EC" id="1.5.5.1"/>
    </reaction>
</comment>
<dbReference type="Gene3D" id="3.30.9.90">
    <property type="match status" value="1"/>
</dbReference>
<keyword evidence="5" id="KW-0249">Electron transport</keyword>
<evidence type="ECO:0000313" key="8">
    <source>
        <dbReference type="Proteomes" id="UP000436088"/>
    </source>
</evidence>
<evidence type="ECO:0000256" key="3">
    <source>
        <dbReference type="ARBA" id="ARBA00022827"/>
    </source>
</evidence>
<dbReference type="GO" id="GO:0005743">
    <property type="term" value="C:mitochondrial inner membrane"/>
    <property type="evidence" value="ECO:0007669"/>
    <property type="project" value="TreeGrafter"/>
</dbReference>
<protein>
    <recommendedName>
        <fullName evidence="5">Electron transfer flavoprotein-ubiquinone oxidoreductase</fullName>
        <shortName evidence="5">ETF-QO</shortName>
        <ecNumber evidence="5">1.5.5.1</ecNumber>
    </recommendedName>
</protein>
<organism evidence="7 8">
    <name type="scientific">Hibiscus syriacus</name>
    <name type="common">Rose of Sharon</name>
    <dbReference type="NCBI Taxonomy" id="106335"/>
    <lineage>
        <taxon>Eukaryota</taxon>
        <taxon>Viridiplantae</taxon>
        <taxon>Streptophyta</taxon>
        <taxon>Embryophyta</taxon>
        <taxon>Tracheophyta</taxon>
        <taxon>Spermatophyta</taxon>
        <taxon>Magnoliopsida</taxon>
        <taxon>eudicotyledons</taxon>
        <taxon>Gunneridae</taxon>
        <taxon>Pentapetalae</taxon>
        <taxon>rosids</taxon>
        <taxon>malvids</taxon>
        <taxon>Malvales</taxon>
        <taxon>Malvaceae</taxon>
        <taxon>Malvoideae</taxon>
        <taxon>Hibiscus</taxon>
    </lineage>
</organism>
<name>A0A6A2YDV3_HIBSY</name>
<keyword evidence="5" id="KW-0813">Transport</keyword>
<keyword evidence="4 5" id="KW-0560">Oxidoreductase</keyword>
<dbReference type="PANTHER" id="PTHR10617">
    <property type="entry name" value="ELECTRON TRANSFER FLAVOPROTEIN-UBIQUINONE OXIDOREDUCTASE"/>
    <property type="match status" value="1"/>
</dbReference>
<dbReference type="GO" id="GO:0051539">
    <property type="term" value="F:4 iron, 4 sulfur cluster binding"/>
    <property type="evidence" value="ECO:0007669"/>
    <property type="project" value="UniProtKB-UniRule"/>
</dbReference>
<dbReference type="SUPFAM" id="SSF54373">
    <property type="entry name" value="FAD-linked reductases, C-terminal domain"/>
    <property type="match status" value="1"/>
</dbReference>
<keyword evidence="5" id="KW-0408">Iron</keyword>
<proteinExistence type="predicted"/>
<evidence type="ECO:0000256" key="1">
    <source>
        <dbReference type="ARBA" id="ARBA00001974"/>
    </source>
</evidence>